<evidence type="ECO:0000313" key="3">
    <source>
        <dbReference type="Proteomes" id="UP001634394"/>
    </source>
</evidence>
<proteinExistence type="predicted"/>
<reference evidence="2 3" key="1">
    <citation type="submission" date="2024-11" db="EMBL/GenBank/DDBJ databases">
        <title>Chromosome-level genome assembly of the freshwater bivalve Anodonta woodiana.</title>
        <authorList>
            <person name="Chen X."/>
        </authorList>
    </citation>
    <scope>NUCLEOTIDE SEQUENCE [LARGE SCALE GENOMIC DNA]</scope>
    <source>
        <strain evidence="2">MN2024</strain>
        <tissue evidence="2">Gills</tissue>
    </source>
</reference>
<accession>A0ABD3WUU2</accession>
<protein>
    <submittedName>
        <fullName evidence="2">Uncharacterized protein</fullName>
    </submittedName>
</protein>
<dbReference type="AlphaFoldDB" id="A0ABD3WUU2"/>
<feature type="non-terminal residue" evidence="2">
    <location>
        <position position="77"/>
    </location>
</feature>
<comment type="caution">
    <text evidence="2">The sequence shown here is derived from an EMBL/GenBank/DDBJ whole genome shotgun (WGS) entry which is preliminary data.</text>
</comment>
<evidence type="ECO:0000313" key="2">
    <source>
        <dbReference type="EMBL" id="KAL3877151.1"/>
    </source>
</evidence>
<sequence>KSSRTPDYDIIRRRKSYPKASPRHTGIFRKSMQIDDVSFRQKFRLHLKLKQAGDEASSGEETAKENDEVEPCHDDNK</sequence>
<evidence type="ECO:0000256" key="1">
    <source>
        <dbReference type="SAM" id="MobiDB-lite"/>
    </source>
</evidence>
<dbReference type="EMBL" id="JBJQND010000005">
    <property type="protein sequence ID" value="KAL3877151.1"/>
    <property type="molecule type" value="Genomic_DNA"/>
</dbReference>
<name>A0ABD3WUU2_SINWO</name>
<feature type="compositionally biased region" description="Basic and acidic residues" evidence="1">
    <location>
        <begin position="1"/>
        <end position="11"/>
    </location>
</feature>
<feature type="region of interest" description="Disordered" evidence="1">
    <location>
        <begin position="1"/>
        <end position="28"/>
    </location>
</feature>
<feature type="non-terminal residue" evidence="2">
    <location>
        <position position="1"/>
    </location>
</feature>
<feature type="region of interest" description="Disordered" evidence="1">
    <location>
        <begin position="50"/>
        <end position="77"/>
    </location>
</feature>
<feature type="compositionally biased region" description="Basic and acidic residues" evidence="1">
    <location>
        <begin position="61"/>
        <end position="77"/>
    </location>
</feature>
<organism evidence="2 3">
    <name type="scientific">Sinanodonta woodiana</name>
    <name type="common">Chinese pond mussel</name>
    <name type="synonym">Anodonta woodiana</name>
    <dbReference type="NCBI Taxonomy" id="1069815"/>
    <lineage>
        <taxon>Eukaryota</taxon>
        <taxon>Metazoa</taxon>
        <taxon>Spiralia</taxon>
        <taxon>Lophotrochozoa</taxon>
        <taxon>Mollusca</taxon>
        <taxon>Bivalvia</taxon>
        <taxon>Autobranchia</taxon>
        <taxon>Heteroconchia</taxon>
        <taxon>Palaeoheterodonta</taxon>
        <taxon>Unionida</taxon>
        <taxon>Unionoidea</taxon>
        <taxon>Unionidae</taxon>
        <taxon>Unioninae</taxon>
        <taxon>Sinanodonta</taxon>
    </lineage>
</organism>
<keyword evidence="3" id="KW-1185">Reference proteome</keyword>
<gene>
    <name evidence="2" type="ORF">ACJMK2_034900</name>
</gene>
<dbReference type="Proteomes" id="UP001634394">
    <property type="component" value="Unassembled WGS sequence"/>
</dbReference>